<organism evidence="3 4">
    <name type="scientific">Streptosporangium minutum</name>
    <dbReference type="NCBI Taxonomy" id="569862"/>
    <lineage>
        <taxon>Bacteria</taxon>
        <taxon>Bacillati</taxon>
        <taxon>Actinomycetota</taxon>
        <taxon>Actinomycetes</taxon>
        <taxon>Streptosporangiales</taxon>
        <taxon>Streptosporangiaceae</taxon>
        <taxon>Streptosporangium</taxon>
    </lineage>
</organism>
<dbReference type="InterPro" id="IPR013762">
    <property type="entry name" value="Integrase-like_cat_sf"/>
</dbReference>
<comment type="caution">
    <text evidence="3">The sequence shown here is derived from an EMBL/GenBank/DDBJ whole genome shotgun (WGS) entry which is preliminary data.</text>
</comment>
<dbReference type="EMBL" id="NGFP01000148">
    <property type="protein sequence ID" value="OUC93120.1"/>
    <property type="molecule type" value="Genomic_DNA"/>
</dbReference>
<keyword evidence="1" id="KW-0233">DNA recombination</keyword>
<dbReference type="RefSeq" id="WP_165781435.1">
    <property type="nucleotide sequence ID" value="NZ_NGFP01000148.1"/>
</dbReference>
<feature type="domain" description="Tyr recombinase" evidence="2">
    <location>
        <begin position="235"/>
        <end position="462"/>
    </location>
</feature>
<dbReference type="InterPro" id="IPR002104">
    <property type="entry name" value="Integrase_catalytic"/>
</dbReference>
<dbReference type="SUPFAM" id="SSF56349">
    <property type="entry name" value="DNA breaking-rejoining enzymes"/>
    <property type="match status" value="1"/>
</dbReference>
<dbReference type="InterPro" id="IPR011010">
    <property type="entry name" value="DNA_brk_join_enz"/>
</dbReference>
<dbReference type="PROSITE" id="PS51898">
    <property type="entry name" value="TYR_RECOMBINASE"/>
    <property type="match status" value="1"/>
</dbReference>
<dbReference type="Proteomes" id="UP000194761">
    <property type="component" value="Unassembled WGS sequence"/>
</dbReference>
<dbReference type="GO" id="GO:0006310">
    <property type="term" value="P:DNA recombination"/>
    <property type="evidence" value="ECO:0007669"/>
    <property type="project" value="UniProtKB-KW"/>
</dbReference>
<accession>A0A243REL6</accession>
<name>A0A243REL6_9ACTN</name>
<evidence type="ECO:0000256" key="1">
    <source>
        <dbReference type="ARBA" id="ARBA00023172"/>
    </source>
</evidence>
<dbReference type="GO" id="GO:0015074">
    <property type="term" value="P:DNA integration"/>
    <property type="evidence" value="ECO:0007669"/>
    <property type="project" value="InterPro"/>
</dbReference>
<dbReference type="PANTHER" id="PTHR30349">
    <property type="entry name" value="PHAGE INTEGRASE-RELATED"/>
    <property type="match status" value="1"/>
</dbReference>
<dbReference type="GO" id="GO:0003677">
    <property type="term" value="F:DNA binding"/>
    <property type="evidence" value="ECO:0007669"/>
    <property type="project" value="InterPro"/>
</dbReference>
<evidence type="ECO:0000313" key="3">
    <source>
        <dbReference type="EMBL" id="OUC93120.1"/>
    </source>
</evidence>
<protein>
    <submittedName>
        <fullName evidence="3">Integrase</fullName>
    </submittedName>
</protein>
<gene>
    <name evidence="3" type="ORF">CA984_27535</name>
</gene>
<evidence type="ECO:0000313" key="4">
    <source>
        <dbReference type="Proteomes" id="UP000194761"/>
    </source>
</evidence>
<proteinExistence type="predicted"/>
<sequence>MNITYNVRVYKTESRKNKDGKVTSYRVLWQTGGKSWKKPFPKEAQADAYRSSLVTAARNGEAFSLVTGEPISWKRAEHAGMSWYDFACKFADMKWKGASAKYRQDIARALTAATPALFTSEQGKPDDLDLRTAMRRWGFNTKQRSEAPEEVADALRWLAVNTKPVSALADAGSVRDLLEVATSRLDGKRAATSTVLRNKTILQNALDYAVELKLLTENPIKGLKWKAPKTTYEVDRRSVVNHIQARALLDAVGKQPRSGPRLVAFFAVMYYTALRPEEVVNLRDHNVTLPGLVQNEETGEWEEPADAWGELHFAVAAPFAGREWTDDGTLREERALKHRPDGHTRTVPCPPPLTRILRAHLTAEYGKGPDGRLFWGEQGGELPGITYRRAWQKARKAVFTDQECASPLAKRVYDLRHACVSTWLNAGVPATQVAEWAGHSVEVLLRIYARCIVGQDEAAKRRISEALGE</sequence>
<reference evidence="3 4" key="1">
    <citation type="submission" date="2017-05" db="EMBL/GenBank/DDBJ databases">
        <title>Biotechnological potential of actinobacteria isolated from South African environments.</title>
        <authorList>
            <person name="Le Roes-Hill M."/>
            <person name="Prins A."/>
            <person name="Durrell K.A."/>
        </authorList>
    </citation>
    <scope>NUCLEOTIDE SEQUENCE [LARGE SCALE GENOMIC DNA]</scope>
    <source>
        <strain evidence="3">M26</strain>
    </source>
</reference>
<dbReference type="Gene3D" id="1.10.443.10">
    <property type="entry name" value="Intergrase catalytic core"/>
    <property type="match status" value="1"/>
</dbReference>
<dbReference type="AlphaFoldDB" id="A0A243REL6"/>
<evidence type="ECO:0000259" key="2">
    <source>
        <dbReference type="PROSITE" id="PS51898"/>
    </source>
</evidence>
<keyword evidence="4" id="KW-1185">Reference proteome</keyword>
<dbReference type="InterPro" id="IPR050090">
    <property type="entry name" value="Tyrosine_recombinase_XerCD"/>
</dbReference>
<dbReference type="PANTHER" id="PTHR30349:SF64">
    <property type="entry name" value="PROPHAGE INTEGRASE INTD-RELATED"/>
    <property type="match status" value="1"/>
</dbReference>